<evidence type="ECO:0000259" key="1">
    <source>
        <dbReference type="SMART" id="SM00579"/>
    </source>
</evidence>
<name>A0A7J6VYM9_THATH</name>
<gene>
    <name evidence="2" type="ORF">FRX31_020179</name>
</gene>
<dbReference type="Proteomes" id="UP000554482">
    <property type="component" value="Unassembled WGS sequence"/>
</dbReference>
<dbReference type="OrthoDB" id="594804at2759"/>
<feature type="domain" description="FBD" evidence="1">
    <location>
        <begin position="54"/>
        <end position="127"/>
    </location>
</feature>
<dbReference type="AlphaFoldDB" id="A0A7J6VYM9"/>
<feature type="non-terminal residue" evidence="2">
    <location>
        <position position="1"/>
    </location>
</feature>
<accession>A0A7J6VYM9</accession>
<dbReference type="EMBL" id="JABWDY010024446">
    <property type="protein sequence ID" value="KAF5190234.1"/>
    <property type="molecule type" value="Genomic_DNA"/>
</dbReference>
<dbReference type="Pfam" id="PF08387">
    <property type="entry name" value="FBD"/>
    <property type="match status" value="1"/>
</dbReference>
<evidence type="ECO:0000313" key="3">
    <source>
        <dbReference type="Proteomes" id="UP000554482"/>
    </source>
</evidence>
<comment type="caution">
    <text evidence="2">The sequence shown here is derived from an EMBL/GenBank/DDBJ whole genome shotgun (WGS) entry which is preliminary data.</text>
</comment>
<dbReference type="InterPro" id="IPR006566">
    <property type="entry name" value="FBD"/>
</dbReference>
<proteinExistence type="predicted"/>
<keyword evidence="3" id="KW-1185">Reference proteome</keyword>
<protein>
    <recommendedName>
        <fullName evidence="1">FBD domain-containing protein</fullName>
    </recommendedName>
</protein>
<dbReference type="SMART" id="SM00579">
    <property type="entry name" value="FBD"/>
    <property type="match status" value="1"/>
</dbReference>
<sequence>STPSIPECCNVTARQLVDLLGHLPTVSSFCFDNGYKQSFLKEDEDDHTLEAIPESVLPHLKSVELGCFHGRKNEIHLARILLNSATALEKLSIVFSTFSKVSREQLEFTKQSLMLPKDSKCGGIEFS</sequence>
<evidence type="ECO:0000313" key="2">
    <source>
        <dbReference type="EMBL" id="KAF5190234.1"/>
    </source>
</evidence>
<organism evidence="2 3">
    <name type="scientific">Thalictrum thalictroides</name>
    <name type="common">Rue-anemone</name>
    <name type="synonym">Anemone thalictroides</name>
    <dbReference type="NCBI Taxonomy" id="46969"/>
    <lineage>
        <taxon>Eukaryota</taxon>
        <taxon>Viridiplantae</taxon>
        <taxon>Streptophyta</taxon>
        <taxon>Embryophyta</taxon>
        <taxon>Tracheophyta</taxon>
        <taxon>Spermatophyta</taxon>
        <taxon>Magnoliopsida</taxon>
        <taxon>Ranunculales</taxon>
        <taxon>Ranunculaceae</taxon>
        <taxon>Thalictroideae</taxon>
        <taxon>Thalictrum</taxon>
    </lineage>
</organism>
<reference evidence="2 3" key="1">
    <citation type="submission" date="2020-06" db="EMBL/GenBank/DDBJ databases">
        <title>Transcriptomic and genomic resources for Thalictrum thalictroides and T. hernandezii: Facilitating candidate gene discovery in an emerging model plant lineage.</title>
        <authorList>
            <person name="Arias T."/>
            <person name="Riano-Pachon D.M."/>
            <person name="Di Stilio V.S."/>
        </authorList>
    </citation>
    <scope>NUCLEOTIDE SEQUENCE [LARGE SCALE GENOMIC DNA]</scope>
    <source>
        <strain evidence="3">cv. WT478/WT964</strain>
        <tissue evidence="2">Leaves</tissue>
    </source>
</reference>